<dbReference type="PANTHER" id="PTHR15217">
    <property type="entry name" value="WILMS' TUMOR 1-ASSOCIATING PROTEIN"/>
    <property type="match status" value="1"/>
</dbReference>
<dbReference type="EMBL" id="UZAK01037287">
    <property type="protein sequence ID" value="VDP58345.1"/>
    <property type="molecule type" value="Genomic_DNA"/>
</dbReference>
<dbReference type="GO" id="GO:0008380">
    <property type="term" value="P:RNA splicing"/>
    <property type="evidence" value="ECO:0007669"/>
    <property type="project" value="UniProtKB-KW"/>
</dbReference>
<evidence type="ECO:0000256" key="2">
    <source>
        <dbReference type="ARBA" id="ARBA00010313"/>
    </source>
</evidence>
<keyword evidence="8" id="KW-1185">Reference proteome</keyword>
<evidence type="ECO:0000256" key="4">
    <source>
        <dbReference type="ARBA" id="ARBA00023187"/>
    </source>
</evidence>
<accession>A0A183KJ78</accession>
<dbReference type="GO" id="GO:0016556">
    <property type="term" value="P:mRNA modification"/>
    <property type="evidence" value="ECO:0007669"/>
    <property type="project" value="InterPro"/>
</dbReference>
<reference evidence="7 8" key="2">
    <citation type="submission" date="2018-11" db="EMBL/GenBank/DDBJ databases">
        <authorList>
            <consortium name="Pathogen Informatics"/>
        </authorList>
    </citation>
    <scope>NUCLEOTIDE SEQUENCE [LARGE SCALE GENOMIC DNA]</scope>
    <source>
        <strain evidence="7">Dakar</strain>
        <strain evidence="8">Dakar, Senegal</strain>
    </source>
</reference>
<dbReference type="GO" id="GO:0005634">
    <property type="term" value="C:nucleus"/>
    <property type="evidence" value="ECO:0007669"/>
    <property type="project" value="UniProtKB-SubCell"/>
</dbReference>
<dbReference type="GO" id="GO:0006397">
    <property type="term" value="P:mRNA processing"/>
    <property type="evidence" value="ECO:0007669"/>
    <property type="project" value="UniProtKB-KW"/>
</dbReference>
<proteinExistence type="inferred from homology"/>
<evidence type="ECO:0000256" key="5">
    <source>
        <dbReference type="ARBA" id="ARBA00023242"/>
    </source>
</evidence>
<feature type="compositionally biased region" description="Polar residues" evidence="6">
    <location>
        <begin position="131"/>
        <end position="141"/>
    </location>
</feature>
<dbReference type="GO" id="GO:0000381">
    <property type="term" value="P:regulation of alternative mRNA splicing, via spliceosome"/>
    <property type="evidence" value="ECO:0007669"/>
    <property type="project" value="InterPro"/>
</dbReference>
<dbReference type="InterPro" id="IPR033757">
    <property type="entry name" value="WTAP"/>
</dbReference>
<reference evidence="9" key="1">
    <citation type="submission" date="2016-06" db="UniProtKB">
        <authorList>
            <consortium name="WormBaseParasite"/>
        </authorList>
    </citation>
    <scope>IDENTIFICATION</scope>
</reference>
<dbReference type="Pfam" id="PF17098">
    <property type="entry name" value="Wtap"/>
    <property type="match status" value="1"/>
</dbReference>
<dbReference type="PANTHER" id="PTHR15217:SF0">
    <property type="entry name" value="PRE-MRNA-SPLICING REGULATOR WTAP"/>
    <property type="match status" value="1"/>
</dbReference>
<feature type="region of interest" description="Disordered" evidence="6">
    <location>
        <begin position="119"/>
        <end position="161"/>
    </location>
</feature>
<evidence type="ECO:0000313" key="7">
    <source>
        <dbReference type="EMBL" id="VDP58345.1"/>
    </source>
</evidence>
<evidence type="ECO:0000313" key="9">
    <source>
        <dbReference type="WBParaSite" id="SCUD_0001508701-mRNA-1"/>
    </source>
</evidence>
<protein>
    <submittedName>
        <fullName evidence="9">Kinesin motor domain-containing protein</fullName>
    </submittedName>
</protein>
<comment type="subcellular location">
    <subcellularLocation>
        <location evidence="1">Nucleus</location>
    </subcellularLocation>
</comment>
<keyword evidence="3" id="KW-0507">mRNA processing</keyword>
<dbReference type="WBParaSite" id="SCUD_0001508701-mRNA-1">
    <property type="protein sequence ID" value="SCUD_0001508701-mRNA-1"/>
    <property type="gene ID" value="SCUD_0001508701"/>
</dbReference>
<evidence type="ECO:0000256" key="1">
    <source>
        <dbReference type="ARBA" id="ARBA00004123"/>
    </source>
</evidence>
<dbReference type="Proteomes" id="UP000279833">
    <property type="component" value="Unassembled WGS sequence"/>
</dbReference>
<keyword evidence="4" id="KW-0508">mRNA splicing</keyword>
<dbReference type="STRING" id="6186.A0A183KJ78"/>
<evidence type="ECO:0000256" key="6">
    <source>
        <dbReference type="SAM" id="MobiDB-lite"/>
    </source>
</evidence>
<dbReference type="AlphaFoldDB" id="A0A183KJ78"/>
<sequence>MNSLPKKVQVHFSLVTMKGLLKGSCKSHLRLFSDEQKCILELERAIEAKTKEKNSLRTLPSVPRSNACDVDANKSQTTSGGCTISSNVRPVPSLVSGLTKSVDSLLGPANAVARATSSKGGALLPTPYPNPSQASGKSVTHNRGMLPSGIHSQSTKASVDNGPYIKDVPNYADVLIDSSVNLILSRLRRTQCNFDKLVAANQSELQSFTFTQNSQNGKRMMMRIRVLEHENEELANVNRTGRTARLESEISLRRAFVNDLKNAHSGKCMYICVGGGNLSFSHGV</sequence>
<gene>
    <name evidence="7" type="ORF">SCUD_LOCUS15084</name>
</gene>
<evidence type="ECO:0000256" key="3">
    <source>
        <dbReference type="ARBA" id="ARBA00022664"/>
    </source>
</evidence>
<keyword evidence="5" id="KW-0539">Nucleus</keyword>
<comment type="similarity">
    <text evidence="2">Belongs to the fl(2)d family.</text>
</comment>
<organism evidence="9">
    <name type="scientific">Schistosoma curassoni</name>
    <dbReference type="NCBI Taxonomy" id="6186"/>
    <lineage>
        <taxon>Eukaryota</taxon>
        <taxon>Metazoa</taxon>
        <taxon>Spiralia</taxon>
        <taxon>Lophotrochozoa</taxon>
        <taxon>Platyhelminthes</taxon>
        <taxon>Trematoda</taxon>
        <taxon>Digenea</taxon>
        <taxon>Strigeidida</taxon>
        <taxon>Schistosomatoidea</taxon>
        <taxon>Schistosomatidae</taxon>
        <taxon>Schistosoma</taxon>
    </lineage>
</organism>
<evidence type="ECO:0000313" key="8">
    <source>
        <dbReference type="Proteomes" id="UP000279833"/>
    </source>
</evidence>
<name>A0A183KJ78_9TREM</name>